<evidence type="ECO:0000313" key="2">
    <source>
        <dbReference type="Proteomes" id="UP001385951"/>
    </source>
</evidence>
<reference evidence="1 2" key="1">
    <citation type="submission" date="2022-09" db="EMBL/GenBank/DDBJ databases">
        <authorList>
            <person name="Palmer J.M."/>
        </authorList>
    </citation>
    <scope>NUCLEOTIDE SEQUENCE [LARGE SCALE GENOMIC DNA]</scope>
    <source>
        <strain evidence="1 2">DSM 7382</strain>
    </source>
</reference>
<dbReference type="EMBL" id="JASBNA010000003">
    <property type="protein sequence ID" value="KAK7694090.1"/>
    <property type="molecule type" value="Genomic_DNA"/>
</dbReference>
<organism evidence="1 2">
    <name type="scientific">Cerrena zonata</name>
    <dbReference type="NCBI Taxonomy" id="2478898"/>
    <lineage>
        <taxon>Eukaryota</taxon>
        <taxon>Fungi</taxon>
        <taxon>Dikarya</taxon>
        <taxon>Basidiomycota</taxon>
        <taxon>Agaricomycotina</taxon>
        <taxon>Agaricomycetes</taxon>
        <taxon>Polyporales</taxon>
        <taxon>Cerrenaceae</taxon>
        <taxon>Cerrena</taxon>
    </lineage>
</organism>
<accession>A0AAW0GWT9</accession>
<proteinExistence type="predicted"/>
<protein>
    <submittedName>
        <fullName evidence="1">Uncharacterized protein</fullName>
    </submittedName>
</protein>
<gene>
    <name evidence="1" type="ORF">QCA50_003666</name>
</gene>
<keyword evidence="2" id="KW-1185">Reference proteome</keyword>
<sequence>MDSQIDGQSLMYNPEACKPIEGHPKCYCGRALHNPDPTSPERCWVELYGFCVSALFLDEYYDNNVLWSTQLLHTTKTDTEIKTSEAIRFIRKMVACMLNISYWDAIELLPTYTIMPLPPCSYTIMPLPPCSDGLIMSTEEKDGSVESLDSLYSVVIYWATNEHPDTMDRLNGEGTMFRLKDALRDALDLGSGAEPTWWPEQGKVRFPEEIPAWSPYYPKASDESLSSQDVFKKAYMRASLSRTH</sequence>
<dbReference type="AlphaFoldDB" id="A0AAW0GWT9"/>
<dbReference type="Proteomes" id="UP001385951">
    <property type="component" value="Unassembled WGS sequence"/>
</dbReference>
<evidence type="ECO:0000313" key="1">
    <source>
        <dbReference type="EMBL" id="KAK7694090.1"/>
    </source>
</evidence>
<comment type="caution">
    <text evidence="1">The sequence shown here is derived from an EMBL/GenBank/DDBJ whole genome shotgun (WGS) entry which is preliminary data.</text>
</comment>
<name>A0AAW0GWT9_9APHY</name>